<keyword evidence="2" id="KW-0479">Metal-binding</keyword>
<dbReference type="InterPro" id="IPR012677">
    <property type="entry name" value="Nucleotide-bd_a/b_plait_sf"/>
</dbReference>
<dbReference type="PROSITE" id="PS50103">
    <property type="entry name" value="ZF_C3H1"/>
    <property type="match status" value="1"/>
</dbReference>
<proteinExistence type="predicted"/>
<name>A4S4Z1_OSTLU</name>
<accession>A4S4Z1</accession>
<organism evidence="6 7">
    <name type="scientific">Ostreococcus lucimarinus (strain CCE9901)</name>
    <dbReference type="NCBI Taxonomy" id="436017"/>
    <lineage>
        <taxon>Eukaryota</taxon>
        <taxon>Viridiplantae</taxon>
        <taxon>Chlorophyta</taxon>
        <taxon>Mamiellophyceae</taxon>
        <taxon>Mamiellales</taxon>
        <taxon>Bathycoccaceae</taxon>
        <taxon>Ostreococcus</taxon>
    </lineage>
</organism>
<feature type="region of interest" description="Disordered" evidence="3">
    <location>
        <begin position="65"/>
        <end position="86"/>
    </location>
</feature>
<evidence type="ECO:0000313" key="6">
    <source>
        <dbReference type="EMBL" id="ABO98811.1"/>
    </source>
</evidence>
<dbReference type="EMBL" id="CP000591">
    <property type="protein sequence ID" value="ABO98811.1"/>
    <property type="molecule type" value="Genomic_DNA"/>
</dbReference>
<dbReference type="GO" id="GO:0003723">
    <property type="term" value="F:RNA binding"/>
    <property type="evidence" value="ECO:0007669"/>
    <property type="project" value="UniProtKB-UniRule"/>
</dbReference>
<dbReference type="Pfam" id="PF00076">
    <property type="entry name" value="RRM_1"/>
    <property type="match status" value="1"/>
</dbReference>
<evidence type="ECO:0000256" key="2">
    <source>
        <dbReference type="PROSITE-ProRule" id="PRU00723"/>
    </source>
</evidence>
<dbReference type="KEGG" id="olu:OSTLU_26579"/>
<feature type="domain" description="RRM" evidence="4">
    <location>
        <begin position="98"/>
        <end position="170"/>
    </location>
</feature>
<reference evidence="6 7" key="1">
    <citation type="journal article" date="2007" name="Proc. Natl. Acad. Sci. U.S.A.">
        <title>The tiny eukaryote Ostreococcus provides genomic insights into the paradox of plankton speciation.</title>
        <authorList>
            <person name="Palenik B."/>
            <person name="Grimwood J."/>
            <person name="Aerts A."/>
            <person name="Rouze P."/>
            <person name="Salamov A."/>
            <person name="Putnam N."/>
            <person name="Dupont C."/>
            <person name="Jorgensen R."/>
            <person name="Derelle E."/>
            <person name="Rombauts S."/>
            <person name="Zhou K."/>
            <person name="Otillar R."/>
            <person name="Merchant S.S."/>
            <person name="Podell S."/>
            <person name="Gaasterland T."/>
            <person name="Napoli C."/>
            <person name="Gendler K."/>
            <person name="Manuell A."/>
            <person name="Tai V."/>
            <person name="Vallon O."/>
            <person name="Piganeau G."/>
            <person name="Jancek S."/>
            <person name="Heijde M."/>
            <person name="Jabbari K."/>
            <person name="Bowler C."/>
            <person name="Lohr M."/>
            <person name="Robbens S."/>
            <person name="Werner G."/>
            <person name="Dubchak I."/>
            <person name="Pazour G.J."/>
            <person name="Ren Q."/>
            <person name="Paulsen I."/>
            <person name="Delwiche C."/>
            <person name="Schmutz J."/>
            <person name="Rokhsar D."/>
            <person name="Van de Peer Y."/>
            <person name="Moreau H."/>
            <person name="Grigoriev I.V."/>
        </authorList>
    </citation>
    <scope>NUCLEOTIDE SEQUENCE [LARGE SCALE GENOMIC DNA]</scope>
    <source>
        <strain evidence="6 7">CCE9901</strain>
    </source>
</reference>
<dbReference type="Proteomes" id="UP000001568">
    <property type="component" value="Chromosome 11"/>
</dbReference>
<dbReference type="GO" id="GO:0008270">
    <property type="term" value="F:zinc ion binding"/>
    <property type="evidence" value="ECO:0007669"/>
    <property type="project" value="UniProtKB-KW"/>
</dbReference>
<dbReference type="RefSeq" id="XP_001420518.1">
    <property type="nucleotide sequence ID" value="XM_001420481.1"/>
</dbReference>
<evidence type="ECO:0000256" key="3">
    <source>
        <dbReference type="SAM" id="MobiDB-lite"/>
    </source>
</evidence>
<keyword evidence="2" id="KW-0862">Zinc</keyword>
<dbReference type="PANTHER" id="PTHR32343">
    <property type="entry name" value="SERINE/ARGININE-RICH SPLICING FACTOR"/>
    <property type="match status" value="1"/>
</dbReference>
<sequence>MDGVEIEGSPFEVFYSAPLDGPLVNERRARGVPLLARGEPAPAGVCRDFLLGNCDRVICKFKHDVPPPPPPPPPGASGGDAVGVVNVPPPPVPEELRRTAHVSNYPVGLTTEQVKQLFSFCGSIAECREGGPGKNFCFIEFESNKEALAACALNGMQVGGRNLRVELAKTPKLLNPRSFSLAPAPAKVDIDAKAAQSEAAARAAAISARLAAKGGSSVRHKPY</sequence>
<dbReference type="PROSITE" id="PS50102">
    <property type="entry name" value="RRM"/>
    <property type="match status" value="1"/>
</dbReference>
<feature type="domain" description="C3H1-type" evidence="5">
    <location>
        <begin position="40"/>
        <end position="66"/>
    </location>
</feature>
<gene>
    <name evidence="6" type="ORF">OSTLU_26579</name>
</gene>
<dbReference type="OrthoDB" id="7763451at2759"/>
<evidence type="ECO:0000259" key="5">
    <source>
        <dbReference type="PROSITE" id="PS50103"/>
    </source>
</evidence>
<dbReference type="InterPro" id="IPR035979">
    <property type="entry name" value="RBD_domain_sf"/>
</dbReference>
<dbReference type="AlphaFoldDB" id="A4S4Z1"/>
<feature type="compositionally biased region" description="Pro residues" evidence="3">
    <location>
        <begin position="66"/>
        <end position="75"/>
    </location>
</feature>
<evidence type="ECO:0000256" key="1">
    <source>
        <dbReference type="PROSITE-ProRule" id="PRU00176"/>
    </source>
</evidence>
<evidence type="ECO:0008006" key="8">
    <source>
        <dbReference type="Google" id="ProtNLM"/>
    </source>
</evidence>
<dbReference type="Gene3D" id="3.30.70.330">
    <property type="match status" value="1"/>
</dbReference>
<dbReference type="SMART" id="SM00360">
    <property type="entry name" value="RRM"/>
    <property type="match status" value="1"/>
</dbReference>
<protein>
    <recommendedName>
        <fullName evidence="8">RRM domain-containing protein</fullName>
    </recommendedName>
</protein>
<evidence type="ECO:0000313" key="7">
    <source>
        <dbReference type="Proteomes" id="UP000001568"/>
    </source>
</evidence>
<dbReference type="HOGENOM" id="CLU_1241866_0_0_1"/>
<evidence type="ECO:0000259" key="4">
    <source>
        <dbReference type="PROSITE" id="PS50102"/>
    </source>
</evidence>
<feature type="zinc finger region" description="C3H1-type" evidence="2">
    <location>
        <begin position="40"/>
        <end position="66"/>
    </location>
</feature>
<keyword evidence="2" id="KW-0863">Zinc-finger</keyword>
<dbReference type="InterPro" id="IPR000571">
    <property type="entry name" value="Znf_CCCH"/>
</dbReference>
<dbReference type="PANTHER" id="PTHR32343:SF8">
    <property type="entry name" value="RNA RECOGNITION MOTIF (RRM)-CONTAINING PROTEIN"/>
    <property type="match status" value="1"/>
</dbReference>
<dbReference type="Gramene" id="ABO98811">
    <property type="protein sequence ID" value="ABO98811"/>
    <property type="gene ID" value="OSTLU_26579"/>
</dbReference>
<dbReference type="STRING" id="436017.A4S4Z1"/>
<dbReference type="InterPro" id="IPR000504">
    <property type="entry name" value="RRM_dom"/>
</dbReference>
<keyword evidence="7" id="KW-1185">Reference proteome</keyword>
<dbReference type="SUPFAM" id="SSF54928">
    <property type="entry name" value="RNA-binding domain, RBD"/>
    <property type="match status" value="1"/>
</dbReference>
<dbReference type="GeneID" id="5004532"/>
<keyword evidence="1" id="KW-0694">RNA-binding</keyword>